<gene>
    <name evidence="3" type="ORF">Q0590_06830</name>
</gene>
<accession>A0ABT8R3J6</accession>
<feature type="chain" id="PRO_5045841916" evidence="1">
    <location>
        <begin position="23"/>
        <end position="637"/>
    </location>
</feature>
<dbReference type="InterPro" id="IPR014782">
    <property type="entry name" value="Peptidase_M1_dom"/>
</dbReference>
<organism evidence="3 4">
    <name type="scientific">Rhodocytophaga aerolata</name>
    <dbReference type="NCBI Taxonomy" id="455078"/>
    <lineage>
        <taxon>Bacteria</taxon>
        <taxon>Pseudomonadati</taxon>
        <taxon>Bacteroidota</taxon>
        <taxon>Cytophagia</taxon>
        <taxon>Cytophagales</taxon>
        <taxon>Rhodocytophagaceae</taxon>
        <taxon>Rhodocytophaga</taxon>
    </lineage>
</organism>
<keyword evidence="3" id="KW-0031">Aminopeptidase</keyword>
<evidence type="ECO:0000256" key="1">
    <source>
        <dbReference type="SAM" id="SignalP"/>
    </source>
</evidence>
<dbReference type="RefSeq" id="WP_302036755.1">
    <property type="nucleotide sequence ID" value="NZ_JAUKPO010000002.1"/>
</dbReference>
<keyword evidence="3" id="KW-0378">Hydrolase</keyword>
<sequence>MAHKCLCFISYFLFLISNFLFAQNNNLYLPLDIKQAYEKGTRARNGAPGANYWQNSSDYAIKVALDPSTRMVKGEETVVYSNNSPDTLKQLVIRLYPDIFKKGNNRNEIIAPEDITEGVTIQEVILDGKSLDLDSRRPMVRRSGTNMFVNLSSAIFPSSKSTIKISWSYTIPKKTHIREGLYGESSFFVAYWYPQIAVYDDINGWDKINYTGTQEFYNDFNNYTVDITVPNNFIVWATGVLQNPDEVLEKEYASRYKTSQTSDEIIHIIKQEDLRKGKITQNKQQHTWKFKAEYVPDFAFATSNKYLWDATSVVVDAQTGRRTGVGAAYNPDSKDFYEVARYGRETVDFLSRQMPGIPFPYPNITVFNGSGGMEFPMMVNDGSYGLAEAAEVTAHEIAHTYFPFYMGINERKYAWMDEGWAQFLPNDIQFKLKADAKGTYSPQGYNAAVYSKFAGNQMDMPMMVPSVLLEGSSYGFASYFRPGVAYAMLKNLLGEELFKKALHEYMRRWNGKHPMPYDFFYTFNEVANEDLGWFWNPWFFQQGYPDLGIKPNASATQKGNLVIERIGEIPVPIYLKITYSDNTESTIQETASIWKDGAREYVIILAPDKTVKQVQLGNQQIPDADMSNNVYPTEKRQ</sequence>
<feature type="signal peptide" evidence="1">
    <location>
        <begin position="1"/>
        <end position="22"/>
    </location>
</feature>
<dbReference type="InterPro" id="IPR027268">
    <property type="entry name" value="Peptidase_M4/M1_CTD_sf"/>
</dbReference>
<evidence type="ECO:0000313" key="4">
    <source>
        <dbReference type="Proteomes" id="UP001168528"/>
    </source>
</evidence>
<keyword evidence="1" id="KW-0732">Signal</keyword>
<dbReference type="CDD" id="cd09604">
    <property type="entry name" value="M1_APN_like"/>
    <property type="match status" value="1"/>
</dbReference>
<reference evidence="3" key="1">
    <citation type="submission" date="2023-07" db="EMBL/GenBank/DDBJ databases">
        <title>The genome sequence of Rhodocytophaga aerolata KACC 12507.</title>
        <authorList>
            <person name="Zhang X."/>
        </authorList>
    </citation>
    <scope>NUCLEOTIDE SEQUENCE</scope>
    <source>
        <strain evidence="3">KACC 12507</strain>
    </source>
</reference>
<name>A0ABT8R3J6_9BACT</name>
<feature type="domain" description="Peptidase M1 membrane alanine aminopeptidase" evidence="2">
    <location>
        <begin position="388"/>
        <end position="538"/>
    </location>
</feature>
<protein>
    <submittedName>
        <fullName evidence="3">M1 family metallopeptidase</fullName>
        <ecNumber evidence="3">3.4.11.-</ecNumber>
    </submittedName>
</protein>
<dbReference type="EC" id="3.4.11.-" evidence="3"/>
<dbReference type="SUPFAM" id="SSF55486">
    <property type="entry name" value="Metalloproteases ('zincins'), catalytic domain"/>
    <property type="match status" value="1"/>
</dbReference>
<dbReference type="GO" id="GO:0004177">
    <property type="term" value="F:aminopeptidase activity"/>
    <property type="evidence" value="ECO:0007669"/>
    <property type="project" value="UniProtKB-KW"/>
</dbReference>
<dbReference type="Proteomes" id="UP001168528">
    <property type="component" value="Unassembled WGS sequence"/>
</dbReference>
<dbReference type="EMBL" id="JAUKPO010000002">
    <property type="protein sequence ID" value="MDO1445959.1"/>
    <property type="molecule type" value="Genomic_DNA"/>
</dbReference>
<keyword evidence="4" id="KW-1185">Reference proteome</keyword>
<evidence type="ECO:0000259" key="2">
    <source>
        <dbReference type="Pfam" id="PF01433"/>
    </source>
</evidence>
<keyword evidence="3" id="KW-0645">Protease</keyword>
<evidence type="ECO:0000313" key="3">
    <source>
        <dbReference type="EMBL" id="MDO1445959.1"/>
    </source>
</evidence>
<dbReference type="Pfam" id="PF01433">
    <property type="entry name" value="Peptidase_M1"/>
    <property type="match status" value="1"/>
</dbReference>
<proteinExistence type="predicted"/>
<dbReference type="Gene3D" id="1.10.390.10">
    <property type="entry name" value="Neutral Protease Domain 2"/>
    <property type="match status" value="1"/>
</dbReference>
<comment type="caution">
    <text evidence="3">The sequence shown here is derived from an EMBL/GenBank/DDBJ whole genome shotgun (WGS) entry which is preliminary data.</text>
</comment>